<dbReference type="Proteomes" id="UP000014227">
    <property type="component" value="Chromosome I"/>
</dbReference>
<keyword evidence="3 4" id="KW-0436">Ligase</keyword>
<dbReference type="PANTHER" id="PTHR14359:SF6">
    <property type="entry name" value="PHOSPHOPANTOTHENOYLCYSTEINE DECARBOXYLASE"/>
    <property type="match status" value="1"/>
</dbReference>
<keyword evidence="2 3" id="KW-0456">Lyase</keyword>
<keyword evidence="3 4" id="KW-0285">Flavoprotein</keyword>
<evidence type="ECO:0000313" key="7">
    <source>
        <dbReference type="EMBL" id="CCW35607.1"/>
    </source>
</evidence>
<dbReference type="EC" id="6.3.2.5" evidence="3"/>
<dbReference type="PATRIC" id="fig|1303518.3.peg.1855"/>
<dbReference type="GO" id="GO:0004633">
    <property type="term" value="F:phosphopantothenoylcysteine decarboxylase activity"/>
    <property type="evidence" value="ECO:0007669"/>
    <property type="project" value="UniProtKB-UniRule"/>
</dbReference>
<sequence>MSTEETWLAGKSILLGVTGSIAAYKAADICSRLGKLGADVHVVLTAAAAQFVGPATFRALTRNPVLTDVFEEPHARRIAHIELAQSADLVLVAPATADILAHMAHGFADDMLTTCLLAVPTSTPLLVAPAMNTVMWQHPATQANLRLLQERGVHMIEPEYGLLACQDVGVGKLAEPDTIVRRVVDTLLPLRDYTGVHVLVTAGPTREPLDPVRFLSNRSSGKMGYAIAERAQRRGAKVTLISGPTSLAVPPGVNVVWVETSHEMLAACQSHFQMCDLFIAAAAVSDYTPAQRAPHKLKKSERDGDIVLTLRPTPDILATLARQKGPHQVVVGFAAETENLLEHARHKLEAKQLDLIVANDVTQEGAGFEKDTNVVTLLWPDGRQEPLPLLPKSAVADRLLTAVRPLLKARPLEPDAGT</sequence>
<dbReference type="GO" id="GO:0004632">
    <property type="term" value="F:phosphopantothenate--cysteine ligase activity"/>
    <property type="evidence" value="ECO:0007669"/>
    <property type="project" value="UniProtKB-UniRule"/>
</dbReference>
<accession>S0EVZ5</accession>
<dbReference type="OrthoDB" id="9802554at2"/>
<dbReference type="HOGENOM" id="CLU_033319_0_1_0"/>
<feature type="domain" description="DNA/pantothenate metabolism flavoprotein C-terminal" evidence="6">
    <location>
        <begin position="194"/>
        <end position="403"/>
    </location>
</feature>
<feature type="region of interest" description="Phosphopantothenate--cysteine ligase" evidence="3">
    <location>
        <begin position="198"/>
        <end position="418"/>
    </location>
</feature>
<dbReference type="InParanoid" id="S0EVZ5"/>
<dbReference type="GO" id="GO:0015941">
    <property type="term" value="P:pantothenate catabolic process"/>
    <property type="evidence" value="ECO:0007669"/>
    <property type="project" value="InterPro"/>
</dbReference>
<dbReference type="Pfam" id="PF02441">
    <property type="entry name" value="Flavoprotein"/>
    <property type="match status" value="1"/>
</dbReference>
<dbReference type="SUPFAM" id="SSF52507">
    <property type="entry name" value="Homo-oligomeric flavin-containing Cys decarboxylases, HFCD"/>
    <property type="match status" value="1"/>
</dbReference>
<comment type="similarity">
    <text evidence="3 4">In the N-terminal section; belongs to the HFCD (homo-oligomeric flavin containing Cys decarboxylase) superfamily.</text>
</comment>
<protein>
    <recommendedName>
        <fullName evidence="3">Coenzyme A biosynthesis bifunctional protein CoaBC</fullName>
    </recommendedName>
    <alternativeName>
        <fullName evidence="3">DNA/pantothenate metabolism flavoprotein</fullName>
    </alternativeName>
    <alternativeName>
        <fullName evidence="3">Phosphopantothenoylcysteine synthetase/decarboxylase</fullName>
        <shortName evidence="3">PPCS-PPCDC</shortName>
    </alternativeName>
    <domain>
        <recommendedName>
            <fullName evidence="3">Phosphopantothenoylcysteine decarboxylase</fullName>
            <shortName evidence="3">PPC decarboxylase</shortName>
            <shortName evidence="3">PPC-DC</shortName>
            <ecNumber evidence="3">4.1.1.36</ecNumber>
        </recommendedName>
        <alternativeName>
            <fullName evidence="3">CoaC</fullName>
        </alternativeName>
    </domain>
    <domain>
        <recommendedName>
            <fullName evidence="3">Phosphopantothenate--cysteine ligase</fullName>
            <ecNumber evidence="3">6.3.2.5</ecNumber>
        </recommendedName>
        <alternativeName>
            <fullName evidence="3">CoaB</fullName>
        </alternativeName>
        <alternativeName>
            <fullName evidence="3">Phosphopantothenoylcysteine synthetase</fullName>
            <shortName evidence="3">PPC synthetase</shortName>
            <shortName evidence="3">PPC-S</shortName>
        </alternativeName>
    </domain>
</protein>
<organism evidence="7 8">
    <name type="scientific">Chthonomonas calidirosea (strain DSM 23976 / ICMP 18418 / T49)</name>
    <dbReference type="NCBI Taxonomy" id="1303518"/>
    <lineage>
        <taxon>Bacteria</taxon>
        <taxon>Bacillati</taxon>
        <taxon>Armatimonadota</taxon>
        <taxon>Chthonomonadia</taxon>
        <taxon>Chthonomonadales</taxon>
        <taxon>Chthonomonadaceae</taxon>
        <taxon>Chthonomonas</taxon>
    </lineage>
</organism>
<dbReference type="eggNOG" id="COG0452">
    <property type="taxonomic scope" value="Bacteria"/>
</dbReference>
<dbReference type="AlphaFoldDB" id="S0EVZ5"/>
<evidence type="ECO:0000256" key="1">
    <source>
        <dbReference type="ARBA" id="ARBA00022793"/>
    </source>
</evidence>
<keyword evidence="3 4" id="KW-0288">FMN</keyword>
<gene>
    <name evidence="3" type="primary">coaBC</name>
    <name evidence="7" type="ORF">CCALI_01794</name>
</gene>
<dbReference type="HAMAP" id="MF_02225">
    <property type="entry name" value="CoaBC"/>
    <property type="match status" value="1"/>
</dbReference>
<feature type="region of interest" description="Phosphopantothenoylcysteine decarboxylase" evidence="3">
    <location>
        <begin position="1"/>
        <end position="197"/>
    </location>
</feature>
<feature type="binding site" evidence="3">
    <location>
        <position position="296"/>
    </location>
    <ligand>
        <name>CTP</name>
        <dbReference type="ChEBI" id="CHEBI:37563"/>
    </ligand>
</feature>
<comment type="caution">
    <text evidence="3">Lacks conserved residue(s) required for the propagation of feature annotation.</text>
</comment>
<comment type="function">
    <text evidence="4">Catalyzes two steps in the biosynthesis of coenzyme A. In the first step cysteine is conjugated to 4'-phosphopantothenate to form 4-phosphopantothenoylcysteine, in the latter compound is decarboxylated to form 4'-phosphopantotheine.</text>
</comment>
<comment type="cofactor">
    <cofactor evidence="3">
        <name>FMN</name>
        <dbReference type="ChEBI" id="CHEBI:58210"/>
    </cofactor>
    <text evidence="3">Binds 1 FMN per subunit.</text>
</comment>
<keyword evidence="8" id="KW-1185">Reference proteome</keyword>
<dbReference type="GO" id="GO:0015937">
    <property type="term" value="P:coenzyme A biosynthetic process"/>
    <property type="evidence" value="ECO:0007669"/>
    <property type="project" value="UniProtKB-UniRule"/>
</dbReference>
<evidence type="ECO:0000259" key="5">
    <source>
        <dbReference type="Pfam" id="PF02441"/>
    </source>
</evidence>
<comment type="catalytic activity">
    <reaction evidence="3 4">
        <text>N-[(R)-4-phosphopantothenoyl]-L-cysteine + H(+) = (R)-4'-phosphopantetheine + CO2</text>
        <dbReference type="Rhea" id="RHEA:16793"/>
        <dbReference type="ChEBI" id="CHEBI:15378"/>
        <dbReference type="ChEBI" id="CHEBI:16526"/>
        <dbReference type="ChEBI" id="CHEBI:59458"/>
        <dbReference type="ChEBI" id="CHEBI:61723"/>
        <dbReference type="EC" id="4.1.1.36"/>
    </reaction>
</comment>
<feature type="binding site" evidence="3">
    <location>
        <begin position="314"/>
        <end position="317"/>
    </location>
    <ligand>
        <name>CTP</name>
        <dbReference type="ChEBI" id="CHEBI:37563"/>
    </ligand>
</feature>
<comment type="pathway">
    <text evidence="3 4">Cofactor biosynthesis; coenzyme A biosynthesis; CoA from (R)-pantothenate: step 2/5.</text>
</comment>
<feature type="binding site" evidence="3">
    <location>
        <position position="347"/>
    </location>
    <ligand>
        <name>CTP</name>
        <dbReference type="ChEBI" id="CHEBI:37563"/>
    </ligand>
</feature>
<dbReference type="InterPro" id="IPR005252">
    <property type="entry name" value="CoaBC"/>
</dbReference>
<comment type="similarity">
    <text evidence="3 4">In the C-terminal section; belongs to the PPC synthetase family.</text>
</comment>
<dbReference type="PANTHER" id="PTHR14359">
    <property type="entry name" value="HOMO-OLIGOMERIC FLAVIN CONTAINING CYS DECARBOXYLASE FAMILY"/>
    <property type="match status" value="1"/>
</dbReference>
<dbReference type="SUPFAM" id="SSF102645">
    <property type="entry name" value="CoaB-like"/>
    <property type="match status" value="1"/>
</dbReference>
<dbReference type="FunCoup" id="S0EVZ5">
    <property type="interactions" value="407"/>
</dbReference>
<keyword evidence="3" id="KW-0460">Magnesium</keyword>
<dbReference type="Gene3D" id="3.40.50.10300">
    <property type="entry name" value="CoaB-like"/>
    <property type="match status" value="1"/>
</dbReference>
<dbReference type="KEGG" id="ccz:CCALI_01794"/>
<comment type="catalytic activity">
    <reaction evidence="3 4">
        <text>(R)-4'-phosphopantothenate + L-cysteine + CTP = N-[(R)-4-phosphopantothenoyl]-L-cysteine + CMP + diphosphate + H(+)</text>
        <dbReference type="Rhea" id="RHEA:19397"/>
        <dbReference type="ChEBI" id="CHEBI:10986"/>
        <dbReference type="ChEBI" id="CHEBI:15378"/>
        <dbReference type="ChEBI" id="CHEBI:33019"/>
        <dbReference type="ChEBI" id="CHEBI:35235"/>
        <dbReference type="ChEBI" id="CHEBI:37563"/>
        <dbReference type="ChEBI" id="CHEBI:59458"/>
        <dbReference type="ChEBI" id="CHEBI:60377"/>
        <dbReference type="EC" id="6.3.2.5"/>
    </reaction>
</comment>
<dbReference type="Pfam" id="PF04127">
    <property type="entry name" value="DFP"/>
    <property type="match status" value="1"/>
</dbReference>
<dbReference type="NCBIfam" id="TIGR00521">
    <property type="entry name" value="coaBC_dfp"/>
    <property type="match status" value="1"/>
</dbReference>
<dbReference type="InterPro" id="IPR003382">
    <property type="entry name" value="Flavoprotein"/>
</dbReference>
<dbReference type="UniPathway" id="UPA00241">
    <property type="reaction ID" value="UER00353"/>
</dbReference>
<feature type="binding site" evidence="3">
    <location>
        <position position="333"/>
    </location>
    <ligand>
        <name>CTP</name>
        <dbReference type="ChEBI" id="CHEBI:37563"/>
    </ligand>
</feature>
<keyword evidence="3" id="KW-0479">Metal-binding</keyword>
<comment type="cofactor">
    <cofactor evidence="3">
        <name>Mg(2+)</name>
        <dbReference type="ChEBI" id="CHEBI:18420"/>
    </cofactor>
</comment>
<dbReference type="Gene3D" id="3.40.50.1950">
    <property type="entry name" value="Flavin prenyltransferase-like"/>
    <property type="match status" value="1"/>
</dbReference>
<dbReference type="STRING" id="454171.CP488_02298"/>
<proteinExistence type="inferred from homology"/>
<feature type="domain" description="Flavoprotein" evidence="5">
    <location>
        <begin position="11"/>
        <end position="187"/>
    </location>
</feature>
<keyword evidence="1 3" id="KW-0210">Decarboxylase</keyword>
<dbReference type="GO" id="GO:0010181">
    <property type="term" value="F:FMN binding"/>
    <property type="evidence" value="ECO:0007669"/>
    <property type="project" value="UniProtKB-UniRule"/>
</dbReference>
<comment type="pathway">
    <text evidence="3 4">Cofactor biosynthesis; coenzyme A biosynthesis; CoA from (R)-pantothenate: step 3/5.</text>
</comment>
<feature type="binding site" evidence="3">
    <location>
        <position position="286"/>
    </location>
    <ligand>
        <name>CTP</name>
        <dbReference type="ChEBI" id="CHEBI:37563"/>
    </ligand>
</feature>
<evidence type="ECO:0000256" key="2">
    <source>
        <dbReference type="ARBA" id="ARBA00023239"/>
    </source>
</evidence>
<name>S0EVZ5_CHTCT</name>
<dbReference type="EMBL" id="HF951689">
    <property type="protein sequence ID" value="CCW35607.1"/>
    <property type="molecule type" value="Genomic_DNA"/>
</dbReference>
<reference evidence="8" key="1">
    <citation type="submission" date="2013-03" db="EMBL/GenBank/DDBJ databases">
        <title>Genome sequence of Chthonomonas calidirosea, the first sequenced genome from the Armatimonadetes phylum (formally candidate division OP10).</title>
        <authorList>
            <person name="Lee K.C.Y."/>
            <person name="Morgan X.C."/>
            <person name="Dunfield P.F."/>
            <person name="Tamas I."/>
            <person name="Houghton K.M."/>
            <person name="Vyssotski M."/>
            <person name="Ryan J.L.J."/>
            <person name="Lagutin K."/>
            <person name="McDonald I.R."/>
            <person name="Stott M.B."/>
        </authorList>
    </citation>
    <scope>NUCLEOTIDE SEQUENCE [LARGE SCALE GENOMIC DNA]</scope>
    <source>
        <strain evidence="8">DSM 23976 / ICMP 18418 / T49</strain>
    </source>
</reference>
<keyword evidence="3" id="KW-0511">Multifunctional enzyme</keyword>
<evidence type="ECO:0000313" key="8">
    <source>
        <dbReference type="Proteomes" id="UP000014227"/>
    </source>
</evidence>
<dbReference type="InterPro" id="IPR036551">
    <property type="entry name" value="Flavin_trans-like"/>
</dbReference>
<dbReference type="GO" id="GO:0071513">
    <property type="term" value="C:phosphopantothenoylcysteine decarboxylase complex"/>
    <property type="evidence" value="ECO:0007669"/>
    <property type="project" value="TreeGrafter"/>
</dbReference>
<feature type="binding site" evidence="3">
    <location>
        <position position="351"/>
    </location>
    <ligand>
        <name>CTP</name>
        <dbReference type="ChEBI" id="CHEBI:37563"/>
    </ligand>
</feature>
<dbReference type="InterPro" id="IPR007085">
    <property type="entry name" value="DNA/pantothenate-metab_flavo_C"/>
</dbReference>
<dbReference type="RefSeq" id="WP_016483135.1">
    <property type="nucleotide sequence ID" value="NC_021487.1"/>
</dbReference>
<dbReference type="InterPro" id="IPR035929">
    <property type="entry name" value="CoaB-like_sf"/>
</dbReference>
<dbReference type="EC" id="4.1.1.36" evidence="3"/>
<evidence type="ECO:0000256" key="4">
    <source>
        <dbReference type="RuleBase" id="RU364078"/>
    </source>
</evidence>
<dbReference type="GO" id="GO:0046872">
    <property type="term" value="F:metal ion binding"/>
    <property type="evidence" value="ECO:0007669"/>
    <property type="project" value="UniProtKB-KW"/>
</dbReference>
<evidence type="ECO:0000259" key="6">
    <source>
        <dbReference type="Pfam" id="PF04127"/>
    </source>
</evidence>
<feature type="active site" description="Proton donor" evidence="3">
    <location>
        <position position="165"/>
    </location>
</feature>
<comment type="function">
    <text evidence="3">Catalyzes two sequential steps in the biosynthesis of coenzyme A. In the first step cysteine is conjugated to 4'-phosphopantothenate to form 4-phosphopantothenoylcysteine. In the second step the latter compound is decarboxylated to form 4'-phosphopantotheine.</text>
</comment>
<evidence type="ECO:0000256" key="3">
    <source>
        <dbReference type="HAMAP-Rule" id="MF_02225"/>
    </source>
</evidence>